<dbReference type="EMBL" id="CALTRL010001400">
    <property type="protein sequence ID" value="CAH7672379.1"/>
    <property type="molecule type" value="Genomic_DNA"/>
</dbReference>
<evidence type="ECO:0000313" key="1">
    <source>
        <dbReference type="EMBL" id="CAH7672379.1"/>
    </source>
</evidence>
<protein>
    <submittedName>
        <fullName evidence="1">Uncharacterized protein</fullName>
    </submittedName>
</protein>
<keyword evidence="2" id="KW-1185">Reference proteome</keyword>
<reference evidence="1" key="1">
    <citation type="submission" date="2022-06" db="EMBL/GenBank/DDBJ databases">
        <authorList>
            <consortium name="SYNGENTA / RWTH Aachen University"/>
        </authorList>
    </citation>
    <scope>NUCLEOTIDE SEQUENCE</scope>
</reference>
<gene>
    <name evidence="1" type="ORF">PPACK8108_LOCUS7184</name>
</gene>
<organism evidence="1 2">
    <name type="scientific">Phakopsora pachyrhizi</name>
    <name type="common">Asian soybean rust disease fungus</name>
    <dbReference type="NCBI Taxonomy" id="170000"/>
    <lineage>
        <taxon>Eukaryota</taxon>
        <taxon>Fungi</taxon>
        <taxon>Dikarya</taxon>
        <taxon>Basidiomycota</taxon>
        <taxon>Pucciniomycotina</taxon>
        <taxon>Pucciniomycetes</taxon>
        <taxon>Pucciniales</taxon>
        <taxon>Phakopsoraceae</taxon>
        <taxon>Phakopsora</taxon>
    </lineage>
</organism>
<dbReference type="Proteomes" id="UP001153365">
    <property type="component" value="Unassembled WGS sequence"/>
</dbReference>
<name>A0AAV0AU39_PHAPC</name>
<dbReference type="AlphaFoldDB" id="A0AAV0AU39"/>
<comment type="caution">
    <text evidence="1">The sequence shown here is derived from an EMBL/GenBank/DDBJ whole genome shotgun (WGS) entry which is preliminary data.</text>
</comment>
<dbReference type="PANTHER" id="PTHR31912:SF34">
    <property type="entry name" value="NOTOCHORD-RELATED PROTEIN"/>
    <property type="match status" value="1"/>
</dbReference>
<dbReference type="PANTHER" id="PTHR31912">
    <property type="entry name" value="IP13529P"/>
    <property type="match status" value="1"/>
</dbReference>
<proteinExistence type="predicted"/>
<evidence type="ECO:0000313" key="2">
    <source>
        <dbReference type="Proteomes" id="UP001153365"/>
    </source>
</evidence>
<accession>A0AAV0AU39</accession>
<sequence length="552" mass="63134">MTLSGLPPSLSNQEYHTLFIATSNIASALELFTPVVEELNRLATTGVIAFDESIQQERSITGPGVKDVLNQAIIKTVKENQDSKVIFKISNIQEENIHKLFNPFFDLKGFNGHEDTLVEVFHVVLLGILKYLYRDLINNLSSDQKDELIARLQSFDTNNLNIPPIKAKYLVQHYLSLVGKDFKVLIQAAPFVFFPLIQEAKHKMWTSLCHLCSIIFQTHIVNLKSYLSNLNYYTQDFLLKLISTNAQWVNKPKFHILLHLSQSVIRFGPASLFATEKFESYNGVVRQASIHSNRQSPSHDIANTFNHYSALRYCLSGGMLQPTDSRTKSSHFSNVKLLLLKNPTIQNLLGLEPNFFKQSTRYPCITLNAQKKCDVHKDVPSIIKTQDLNAEWLNISSFDLDKHQTINANTFISVKPQEINQNNFIAFISDIWAVDKFSYHKIYIQCKRCEILEVDQFYGMRNIRKLLKEETISATNVISGLNIQHNCVRAGCPIKRTLPRKLEKQPTDMMLKEVHHDLNYNLYVINTGSLRASEKHHSPARIPNPHIRGSQN</sequence>